<comment type="caution">
    <text evidence="2">The sequence shown here is derived from an EMBL/GenBank/DDBJ whole genome shotgun (WGS) entry which is preliminary data.</text>
</comment>
<feature type="chain" id="PRO_5001663709" description="Lipoprotein" evidence="1">
    <location>
        <begin position="24"/>
        <end position="140"/>
    </location>
</feature>
<evidence type="ECO:0008006" key="4">
    <source>
        <dbReference type="Google" id="ProtNLM"/>
    </source>
</evidence>
<protein>
    <recommendedName>
        <fullName evidence="4">Lipoprotein</fullName>
    </recommendedName>
</protein>
<feature type="signal peptide" evidence="1">
    <location>
        <begin position="1"/>
        <end position="23"/>
    </location>
</feature>
<evidence type="ECO:0000313" key="3">
    <source>
        <dbReference type="Proteomes" id="UP000027446"/>
    </source>
</evidence>
<dbReference type="EMBL" id="ARYH01000002">
    <property type="protein sequence ID" value="KCZ83553.1"/>
    <property type="molecule type" value="Genomic_DNA"/>
</dbReference>
<dbReference type="STRING" id="1280949.HAD_13164"/>
<evidence type="ECO:0000256" key="1">
    <source>
        <dbReference type="SAM" id="SignalP"/>
    </source>
</evidence>
<dbReference type="eggNOG" id="ENOG5032ZRV">
    <property type="taxonomic scope" value="Bacteria"/>
</dbReference>
<proteinExistence type="predicted"/>
<name>A0A069E1X7_9PROT</name>
<dbReference type="RefSeq" id="WP_035572482.1">
    <property type="nucleotide sequence ID" value="NZ_ARYH01000002.1"/>
</dbReference>
<accession>A0A069E1X7</accession>
<dbReference type="PROSITE" id="PS51257">
    <property type="entry name" value="PROKAR_LIPOPROTEIN"/>
    <property type="match status" value="1"/>
</dbReference>
<sequence>MKPGRLILIGAAIVLVAACSALRDYHAANPDFGSSMPPYERIQFASQFATPAEQARCEAAGGVVQQAGRMGWQHCIQTFTDAGKACSGSDDCLGECRLAGEAGSVASGTPVEGVCQANDAPFGCYTTIEDGKAGQSICVD</sequence>
<keyword evidence="3" id="KW-1185">Reference proteome</keyword>
<organism evidence="2 3">
    <name type="scientific">Hyphomonas adhaerens MHS-3</name>
    <dbReference type="NCBI Taxonomy" id="1280949"/>
    <lineage>
        <taxon>Bacteria</taxon>
        <taxon>Pseudomonadati</taxon>
        <taxon>Pseudomonadota</taxon>
        <taxon>Alphaproteobacteria</taxon>
        <taxon>Hyphomonadales</taxon>
        <taxon>Hyphomonadaceae</taxon>
        <taxon>Hyphomonas</taxon>
    </lineage>
</organism>
<keyword evidence="1" id="KW-0732">Signal</keyword>
<dbReference type="Proteomes" id="UP000027446">
    <property type="component" value="Unassembled WGS sequence"/>
</dbReference>
<dbReference type="AlphaFoldDB" id="A0A069E1X7"/>
<evidence type="ECO:0000313" key="2">
    <source>
        <dbReference type="EMBL" id="KCZ83553.1"/>
    </source>
</evidence>
<dbReference type="OrthoDB" id="8592692at2"/>
<dbReference type="PATRIC" id="fig|1280949.3.peg.2677"/>
<gene>
    <name evidence="2" type="ORF">HAD_13164</name>
</gene>
<reference evidence="2 3" key="1">
    <citation type="journal article" date="2014" name="Antonie Van Leeuwenhoek">
        <title>Hyphomonas beringensis sp. nov. and Hyphomonas chukchiensis sp. nov., isolated from surface seawater of the Bering Sea and Chukchi Sea.</title>
        <authorList>
            <person name="Li C."/>
            <person name="Lai Q."/>
            <person name="Li G."/>
            <person name="Dong C."/>
            <person name="Wang J."/>
            <person name="Liao Y."/>
            <person name="Shao Z."/>
        </authorList>
    </citation>
    <scope>NUCLEOTIDE SEQUENCE [LARGE SCALE GENOMIC DNA]</scope>
    <source>
        <strain evidence="2 3">MHS-3</strain>
    </source>
</reference>